<dbReference type="Gene3D" id="3.30.2010.20">
    <property type="match status" value="1"/>
</dbReference>
<reference evidence="2" key="1">
    <citation type="submission" date="2018-07" db="EMBL/GenBank/DDBJ databases">
        <authorList>
            <person name="Liu B.-T."/>
            <person name="Du Z."/>
        </authorList>
    </citation>
    <scope>NUCLEOTIDE SEQUENCE [LARGE SCALE GENOMIC DNA]</scope>
    <source>
        <strain evidence="2">XYN52</strain>
    </source>
</reference>
<accession>A0A369W8H6</accession>
<dbReference type="GO" id="GO:0008233">
    <property type="term" value="F:peptidase activity"/>
    <property type="evidence" value="ECO:0007669"/>
    <property type="project" value="UniProtKB-KW"/>
</dbReference>
<evidence type="ECO:0000313" key="1">
    <source>
        <dbReference type="EMBL" id="RDE09660.1"/>
    </source>
</evidence>
<dbReference type="AlphaFoldDB" id="A0A369W8H6"/>
<proteinExistence type="predicted"/>
<dbReference type="CDD" id="cd12952">
    <property type="entry name" value="MMP_ACEL2062"/>
    <property type="match status" value="1"/>
</dbReference>
<dbReference type="SUPFAM" id="SSF55486">
    <property type="entry name" value="Metalloproteases ('zincins'), catalytic domain"/>
    <property type="match status" value="1"/>
</dbReference>
<dbReference type="OrthoDB" id="9806895at2"/>
<dbReference type="Proteomes" id="UP000253759">
    <property type="component" value="Unassembled WGS sequence"/>
</dbReference>
<organism evidence="1 2">
    <name type="scientific">Pelagibacterium lacus</name>
    <dbReference type="NCBI Taxonomy" id="2282655"/>
    <lineage>
        <taxon>Bacteria</taxon>
        <taxon>Pseudomonadati</taxon>
        <taxon>Pseudomonadota</taxon>
        <taxon>Alphaproteobacteria</taxon>
        <taxon>Hyphomicrobiales</taxon>
        <taxon>Devosiaceae</taxon>
        <taxon>Pelagibacterium</taxon>
    </lineage>
</organism>
<protein>
    <submittedName>
        <fullName evidence="1">Zn-dependent protease</fullName>
    </submittedName>
</protein>
<keyword evidence="1" id="KW-0378">Hydrolase</keyword>
<keyword evidence="1" id="KW-0645">Protease</keyword>
<evidence type="ECO:0000313" key="2">
    <source>
        <dbReference type="Proteomes" id="UP000253759"/>
    </source>
</evidence>
<sequence length="143" mass="15892">MADKPEGDAKFWGPLAAPSLDDIEALAVAALDALPEPFRSLSRDVECRVADFPTDEVCKDMELDSPFDLLGLFEGVGLTDDGASPFTGQMPNRVWLYRRPMLDYWAEHTDTLGEIVTHVLIHEIGHHFGLSDDDMYAIDDGLR</sequence>
<comment type="caution">
    <text evidence="1">The sequence shown here is derived from an EMBL/GenBank/DDBJ whole genome shotgun (WGS) entry which is preliminary data.</text>
</comment>
<name>A0A369W8H6_9HYPH</name>
<dbReference type="GO" id="GO:0006508">
    <property type="term" value="P:proteolysis"/>
    <property type="evidence" value="ECO:0007669"/>
    <property type="project" value="UniProtKB-KW"/>
</dbReference>
<keyword evidence="2" id="KW-1185">Reference proteome</keyword>
<dbReference type="EMBL" id="QQNH01000005">
    <property type="protein sequence ID" value="RDE09660.1"/>
    <property type="molecule type" value="Genomic_DNA"/>
</dbReference>
<dbReference type="Pfam" id="PF06262">
    <property type="entry name" value="Zincin_1"/>
    <property type="match status" value="1"/>
</dbReference>
<gene>
    <name evidence="1" type="ORF">DVH29_05755</name>
</gene>
<dbReference type="RefSeq" id="WP_114645206.1">
    <property type="nucleotide sequence ID" value="NZ_QQNH01000005.1"/>
</dbReference>
<dbReference type="InterPro" id="IPR038555">
    <property type="entry name" value="Zincin_1_sf"/>
</dbReference>
<dbReference type="InterPro" id="IPR010428">
    <property type="entry name" value="Zincin_1"/>
</dbReference>